<dbReference type="InterPro" id="IPR004843">
    <property type="entry name" value="Calcineurin-like_PHP"/>
</dbReference>
<dbReference type="PANTHER" id="PTHR42988:SF2">
    <property type="entry name" value="CYCLIC NUCLEOTIDE PHOSPHODIESTERASE CBUA0032-RELATED"/>
    <property type="match status" value="1"/>
</dbReference>
<keyword evidence="3" id="KW-0408">Iron</keyword>
<organism evidence="6 7">
    <name type="scientific">Vibrio gazogenes DSM 21264 = NBRC 103151</name>
    <dbReference type="NCBI Taxonomy" id="1123492"/>
    <lineage>
        <taxon>Bacteria</taxon>
        <taxon>Pseudomonadati</taxon>
        <taxon>Pseudomonadota</taxon>
        <taxon>Gammaproteobacteria</taxon>
        <taxon>Vibrionales</taxon>
        <taxon>Vibrionaceae</taxon>
        <taxon>Vibrio</taxon>
    </lineage>
</organism>
<dbReference type="EMBL" id="FQUH01000005">
    <property type="protein sequence ID" value="SHF04937.1"/>
    <property type="molecule type" value="Genomic_DNA"/>
</dbReference>
<dbReference type="GO" id="GO:0046872">
    <property type="term" value="F:metal ion binding"/>
    <property type="evidence" value="ECO:0007669"/>
    <property type="project" value="UniProtKB-KW"/>
</dbReference>
<keyword evidence="7" id="KW-1185">Reference proteome</keyword>
<comment type="similarity">
    <text evidence="4">Belongs to the cyclic nucleotide phosphodiesterase class-III family.</text>
</comment>
<reference evidence="7" key="1">
    <citation type="submission" date="2016-11" db="EMBL/GenBank/DDBJ databases">
        <authorList>
            <person name="Varghese N."/>
            <person name="Submissions S."/>
        </authorList>
    </citation>
    <scope>NUCLEOTIDE SEQUENCE [LARGE SCALE GENOMIC DNA]</scope>
    <source>
        <strain evidence="7">DSM 21264</strain>
    </source>
</reference>
<evidence type="ECO:0000256" key="2">
    <source>
        <dbReference type="ARBA" id="ARBA00022801"/>
    </source>
</evidence>
<gene>
    <name evidence="6" type="ORF">SAMN02745781_01313</name>
</gene>
<dbReference type="SUPFAM" id="SSF56300">
    <property type="entry name" value="Metallo-dependent phosphatases"/>
    <property type="match status" value="1"/>
</dbReference>
<dbReference type="PANTHER" id="PTHR42988">
    <property type="entry name" value="PHOSPHOHYDROLASE"/>
    <property type="match status" value="1"/>
</dbReference>
<dbReference type="InterPro" id="IPR050884">
    <property type="entry name" value="CNP_phosphodiesterase-III"/>
</dbReference>
<protein>
    <submittedName>
        <fullName evidence="6">3',5'-cyclic AMP phosphodiesterase CpdA</fullName>
    </submittedName>
</protein>
<dbReference type="AlphaFoldDB" id="A0A1M4YGR3"/>
<evidence type="ECO:0000256" key="3">
    <source>
        <dbReference type="ARBA" id="ARBA00023004"/>
    </source>
</evidence>
<dbReference type="InterPro" id="IPR029052">
    <property type="entry name" value="Metallo-depent_PP-like"/>
</dbReference>
<dbReference type="InterPro" id="IPR026575">
    <property type="entry name" value="GpdQ/CpdA-like"/>
</dbReference>
<feature type="domain" description="Calcineurin-like phosphoesterase" evidence="5">
    <location>
        <begin position="1"/>
        <end position="197"/>
    </location>
</feature>
<name>A0A1M4YGR3_VIBGA</name>
<dbReference type="RefSeq" id="WP_072957075.1">
    <property type="nucleotide sequence ID" value="NZ_FQUH01000005.1"/>
</dbReference>
<keyword evidence="1" id="KW-0479">Metal-binding</keyword>
<sequence length="271" mass="30232">MLIAQLTDLHIKQSGKLAYQKVDTLGCLRRAIEHINQLNPMPDRVVITGDLADFGHPSEYQLLVAELKRLKPSVRVIPGNHDNRTHLRDALQGWLAFDTPEYCNFSEPLGGYQLIGLDTSVPGQPYGMLSQTSLQWLDEQLAAVAPHPALLLMHHPPMMVGLQHMDVQNLQNSDQLYAVLQSHPHVAGIVVGHVHRPIVATWHRIPVWVGPSHSHAVTLDLNPQAPACFSLEPRAIQLFRLEPGGICSHISYIDAVDGPYPFFDDNHRLID</sequence>
<evidence type="ECO:0000313" key="7">
    <source>
        <dbReference type="Proteomes" id="UP000184159"/>
    </source>
</evidence>
<dbReference type="Pfam" id="PF00149">
    <property type="entry name" value="Metallophos"/>
    <property type="match status" value="1"/>
</dbReference>
<dbReference type="Gene3D" id="3.60.21.40">
    <property type="entry name" value="GpdQ, catalytic alpha/beta sandwich domain"/>
    <property type="match status" value="1"/>
</dbReference>
<dbReference type="CDD" id="cd07402">
    <property type="entry name" value="MPP_GpdQ"/>
    <property type="match status" value="1"/>
</dbReference>
<dbReference type="InterPro" id="IPR042281">
    <property type="entry name" value="GpdQ_beta-strand"/>
</dbReference>
<evidence type="ECO:0000256" key="4">
    <source>
        <dbReference type="ARBA" id="ARBA00025742"/>
    </source>
</evidence>
<dbReference type="Proteomes" id="UP000184159">
    <property type="component" value="Unassembled WGS sequence"/>
</dbReference>
<dbReference type="Gene3D" id="3.30.750.180">
    <property type="entry name" value="GpdQ, beta-strand dimerisation domain"/>
    <property type="match status" value="1"/>
</dbReference>
<evidence type="ECO:0000256" key="1">
    <source>
        <dbReference type="ARBA" id="ARBA00022723"/>
    </source>
</evidence>
<dbReference type="InterPro" id="IPR042283">
    <property type="entry name" value="GpdQ_catalytic"/>
</dbReference>
<evidence type="ECO:0000259" key="5">
    <source>
        <dbReference type="Pfam" id="PF00149"/>
    </source>
</evidence>
<evidence type="ECO:0000313" key="6">
    <source>
        <dbReference type="EMBL" id="SHF04937.1"/>
    </source>
</evidence>
<proteinExistence type="inferred from homology"/>
<keyword evidence="2" id="KW-0378">Hydrolase</keyword>
<dbReference type="GO" id="GO:0004112">
    <property type="term" value="F:cyclic-nucleotide phosphodiesterase activity"/>
    <property type="evidence" value="ECO:0007669"/>
    <property type="project" value="InterPro"/>
</dbReference>
<accession>A0A1M4YGR3</accession>